<evidence type="ECO:0000256" key="1">
    <source>
        <dbReference type="SAM" id="MobiDB-lite"/>
    </source>
</evidence>
<protein>
    <submittedName>
        <fullName evidence="2">Uncharacterized protein</fullName>
    </submittedName>
</protein>
<dbReference type="AlphaFoldDB" id="A0A0D9YVX0"/>
<reference evidence="2" key="1">
    <citation type="submission" date="2015-04" db="UniProtKB">
        <authorList>
            <consortium name="EnsemblPlants"/>
        </authorList>
    </citation>
    <scope>IDENTIFICATION</scope>
</reference>
<dbReference type="EnsemblPlants" id="OGLUM02G27040.1">
    <property type="protein sequence ID" value="OGLUM02G27040.1"/>
    <property type="gene ID" value="OGLUM02G27040"/>
</dbReference>
<organism evidence="2">
    <name type="scientific">Oryza glumipatula</name>
    <dbReference type="NCBI Taxonomy" id="40148"/>
    <lineage>
        <taxon>Eukaryota</taxon>
        <taxon>Viridiplantae</taxon>
        <taxon>Streptophyta</taxon>
        <taxon>Embryophyta</taxon>
        <taxon>Tracheophyta</taxon>
        <taxon>Spermatophyta</taxon>
        <taxon>Magnoliopsida</taxon>
        <taxon>Liliopsida</taxon>
        <taxon>Poales</taxon>
        <taxon>Poaceae</taxon>
        <taxon>BOP clade</taxon>
        <taxon>Oryzoideae</taxon>
        <taxon>Oryzeae</taxon>
        <taxon>Oryzinae</taxon>
        <taxon>Oryza</taxon>
    </lineage>
</organism>
<evidence type="ECO:0000313" key="2">
    <source>
        <dbReference type="EnsemblPlants" id="OGLUM02G27040.1"/>
    </source>
</evidence>
<feature type="compositionally biased region" description="Basic and acidic residues" evidence="1">
    <location>
        <begin position="129"/>
        <end position="140"/>
    </location>
</feature>
<evidence type="ECO:0000313" key="3">
    <source>
        <dbReference type="Proteomes" id="UP000026961"/>
    </source>
</evidence>
<dbReference type="HOGENOM" id="CLU_1597105_0_0_1"/>
<feature type="compositionally biased region" description="Basic and acidic residues" evidence="1">
    <location>
        <begin position="93"/>
        <end position="110"/>
    </location>
</feature>
<reference evidence="2" key="2">
    <citation type="submission" date="2018-05" db="EMBL/GenBank/DDBJ databases">
        <title>OgluRS3 (Oryza glumaepatula Reference Sequence Version 3).</title>
        <authorList>
            <person name="Zhang J."/>
            <person name="Kudrna D."/>
            <person name="Lee S."/>
            <person name="Talag J."/>
            <person name="Welchert J."/>
            <person name="Wing R.A."/>
        </authorList>
    </citation>
    <scope>NUCLEOTIDE SEQUENCE [LARGE SCALE GENOMIC DNA]</scope>
</reference>
<accession>A0A0D9YVX0</accession>
<sequence>MAMSTPATEKLYLMLGMYEARAHRRQVGPQIPLHRIRTRRRGSAGQHHPPFIDAMLPRRLRPLAAPSCSPAGHQPRPAAARARQRTQLLRSPARGEGRREQEKWRGEGKMRMTHGAHVGPMPSQLPRQIKSESKPPEDQK</sequence>
<name>A0A0D9YVX0_9ORYZ</name>
<feature type="region of interest" description="Disordered" evidence="1">
    <location>
        <begin position="63"/>
        <end position="140"/>
    </location>
</feature>
<dbReference type="Gramene" id="OGLUM02G27040.1">
    <property type="protein sequence ID" value="OGLUM02G27040.1"/>
    <property type="gene ID" value="OGLUM02G27040"/>
</dbReference>
<keyword evidence="3" id="KW-1185">Reference proteome</keyword>
<proteinExistence type="predicted"/>
<dbReference type="Proteomes" id="UP000026961">
    <property type="component" value="Chromosome 2"/>
</dbReference>